<sequence>MITVLNFPCIPRPRSIPVSEFFENEIESDSITPPYTILHRCDESTGCCTNMKHTCVVTHEKTVEVAFFLPKRQKFHVLHMKNHTACGCQFIRNSIK</sequence>
<name>A0AAW1N120_POPJA</name>
<feature type="domain" description="Platelet-derived growth factor (PDGF) family profile" evidence="1">
    <location>
        <begin position="9"/>
        <end position="93"/>
    </location>
</feature>
<dbReference type="PANTHER" id="PTHR21719">
    <property type="entry name" value="FI06402P-RELATED"/>
    <property type="match status" value="1"/>
</dbReference>
<comment type="caution">
    <text evidence="2">The sequence shown here is derived from an EMBL/GenBank/DDBJ whole genome shotgun (WGS) entry which is preliminary data.</text>
</comment>
<dbReference type="Gene3D" id="2.10.90.10">
    <property type="entry name" value="Cystine-knot cytokines"/>
    <property type="match status" value="1"/>
</dbReference>
<evidence type="ECO:0000313" key="2">
    <source>
        <dbReference type="EMBL" id="KAK9751602.1"/>
    </source>
</evidence>
<dbReference type="Proteomes" id="UP001458880">
    <property type="component" value="Unassembled WGS sequence"/>
</dbReference>
<dbReference type="AlphaFoldDB" id="A0AAW1N120"/>
<dbReference type="GO" id="GO:0035099">
    <property type="term" value="P:hemocyte migration"/>
    <property type="evidence" value="ECO:0007669"/>
    <property type="project" value="TreeGrafter"/>
</dbReference>
<gene>
    <name evidence="2" type="ORF">QE152_g4901</name>
</gene>
<dbReference type="PANTHER" id="PTHR21719:SF1">
    <property type="entry name" value="FI06402P-RELATED"/>
    <property type="match status" value="1"/>
</dbReference>
<dbReference type="GO" id="GO:0008083">
    <property type="term" value="F:growth factor activity"/>
    <property type="evidence" value="ECO:0007669"/>
    <property type="project" value="InterPro"/>
</dbReference>
<keyword evidence="3" id="KW-1185">Reference proteome</keyword>
<reference evidence="2 3" key="1">
    <citation type="journal article" date="2024" name="BMC Genomics">
        <title>De novo assembly and annotation of Popillia japonica's genome with initial clues to its potential as an invasive pest.</title>
        <authorList>
            <person name="Cucini C."/>
            <person name="Boschi S."/>
            <person name="Funari R."/>
            <person name="Cardaioli E."/>
            <person name="Iannotti N."/>
            <person name="Marturano G."/>
            <person name="Paoli F."/>
            <person name="Bruttini M."/>
            <person name="Carapelli A."/>
            <person name="Frati F."/>
            <person name="Nardi F."/>
        </authorList>
    </citation>
    <scope>NUCLEOTIDE SEQUENCE [LARGE SCALE GENOMIC DNA]</scope>
    <source>
        <strain evidence="2">DMR45628</strain>
    </source>
</reference>
<dbReference type="InterPro" id="IPR000072">
    <property type="entry name" value="PDGF/VEGF_dom"/>
</dbReference>
<dbReference type="Pfam" id="PF00341">
    <property type="entry name" value="PDGF"/>
    <property type="match status" value="1"/>
</dbReference>
<organism evidence="2 3">
    <name type="scientific">Popillia japonica</name>
    <name type="common">Japanese beetle</name>
    <dbReference type="NCBI Taxonomy" id="7064"/>
    <lineage>
        <taxon>Eukaryota</taxon>
        <taxon>Metazoa</taxon>
        <taxon>Ecdysozoa</taxon>
        <taxon>Arthropoda</taxon>
        <taxon>Hexapoda</taxon>
        <taxon>Insecta</taxon>
        <taxon>Pterygota</taxon>
        <taxon>Neoptera</taxon>
        <taxon>Endopterygota</taxon>
        <taxon>Coleoptera</taxon>
        <taxon>Polyphaga</taxon>
        <taxon>Scarabaeiformia</taxon>
        <taxon>Scarabaeidae</taxon>
        <taxon>Rutelinae</taxon>
        <taxon>Popillia</taxon>
    </lineage>
</organism>
<dbReference type="InterPro" id="IPR029034">
    <property type="entry name" value="Cystine-knot_cytokine"/>
</dbReference>
<proteinExistence type="predicted"/>
<dbReference type="GO" id="GO:0016020">
    <property type="term" value="C:membrane"/>
    <property type="evidence" value="ECO:0007669"/>
    <property type="project" value="InterPro"/>
</dbReference>
<protein>
    <submittedName>
        <fullName evidence="2">PDGF/VEGF domain</fullName>
    </submittedName>
</protein>
<dbReference type="SUPFAM" id="SSF57501">
    <property type="entry name" value="Cystine-knot cytokines"/>
    <property type="match status" value="1"/>
</dbReference>
<evidence type="ECO:0000259" key="1">
    <source>
        <dbReference type="PROSITE" id="PS50278"/>
    </source>
</evidence>
<evidence type="ECO:0000313" key="3">
    <source>
        <dbReference type="Proteomes" id="UP001458880"/>
    </source>
</evidence>
<dbReference type="EMBL" id="JASPKY010000027">
    <property type="protein sequence ID" value="KAK9751602.1"/>
    <property type="molecule type" value="Genomic_DNA"/>
</dbReference>
<dbReference type="PROSITE" id="PS50278">
    <property type="entry name" value="PDGF_2"/>
    <property type="match status" value="1"/>
</dbReference>
<accession>A0AAW1N120</accession>